<dbReference type="CDD" id="cd06261">
    <property type="entry name" value="TM_PBP2"/>
    <property type="match status" value="1"/>
</dbReference>
<feature type="domain" description="ABC transmembrane type-1" evidence="10">
    <location>
        <begin position="245"/>
        <end position="455"/>
    </location>
</feature>
<dbReference type="PANTHER" id="PTHR43386">
    <property type="entry name" value="OLIGOPEPTIDE TRANSPORT SYSTEM PERMEASE PROTEIN APPC"/>
    <property type="match status" value="1"/>
</dbReference>
<evidence type="ECO:0000256" key="6">
    <source>
        <dbReference type="ARBA" id="ARBA00022927"/>
    </source>
</evidence>
<protein>
    <submittedName>
        <fullName evidence="11">ABC transporter permease</fullName>
    </submittedName>
</protein>
<dbReference type="Pfam" id="PF00528">
    <property type="entry name" value="BPD_transp_1"/>
    <property type="match status" value="1"/>
</dbReference>
<reference evidence="11" key="1">
    <citation type="submission" date="2020-10" db="EMBL/GenBank/DDBJ databases">
        <title>Connecting structure to function with the recovery of over 1000 high-quality activated sludge metagenome-assembled genomes encoding full-length rRNA genes using long-read sequencing.</title>
        <authorList>
            <person name="Singleton C.M."/>
            <person name="Petriglieri F."/>
            <person name="Kristensen J.M."/>
            <person name="Kirkegaard R.H."/>
            <person name="Michaelsen T.Y."/>
            <person name="Andersen M.H."/>
            <person name="Karst S.M."/>
            <person name="Dueholm M.S."/>
            <person name="Nielsen P.H."/>
            <person name="Albertsen M."/>
        </authorList>
    </citation>
    <scope>NUCLEOTIDE SEQUENCE</scope>
    <source>
        <strain evidence="11">Bjer_18-Q3-R1-45_BAT3C.347</strain>
    </source>
</reference>
<keyword evidence="7 9" id="KW-1133">Transmembrane helix</keyword>
<accession>A0A9D7E4G8</accession>
<feature type="transmembrane region" description="Helical" evidence="9">
    <location>
        <begin position="283"/>
        <end position="306"/>
    </location>
</feature>
<comment type="similarity">
    <text evidence="9">Belongs to the binding-protein-dependent transport system permease family.</text>
</comment>
<keyword evidence="2 9" id="KW-0813">Transport</keyword>
<feature type="transmembrane region" description="Helical" evidence="9">
    <location>
        <begin position="326"/>
        <end position="345"/>
    </location>
</feature>
<evidence type="ECO:0000313" key="12">
    <source>
        <dbReference type="Proteomes" id="UP000807785"/>
    </source>
</evidence>
<dbReference type="Gene3D" id="1.10.3720.10">
    <property type="entry name" value="MetI-like"/>
    <property type="match status" value="1"/>
</dbReference>
<evidence type="ECO:0000313" key="11">
    <source>
        <dbReference type="EMBL" id="MBK6973626.1"/>
    </source>
</evidence>
<dbReference type="PANTHER" id="PTHR43386:SF24">
    <property type="entry name" value="OLIGOPEPTIDE TRANSPORT SYSTEM PERMEASE PROTEIN AMID"/>
    <property type="match status" value="1"/>
</dbReference>
<feature type="transmembrane region" description="Helical" evidence="9">
    <location>
        <begin position="432"/>
        <end position="455"/>
    </location>
</feature>
<dbReference type="GO" id="GO:0005886">
    <property type="term" value="C:plasma membrane"/>
    <property type="evidence" value="ECO:0007669"/>
    <property type="project" value="UniProtKB-SubCell"/>
</dbReference>
<comment type="subcellular location">
    <subcellularLocation>
        <location evidence="1 9">Cell membrane</location>
        <topology evidence="1 9">Multi-pass membrane protein</topology>
    </subcellularLocation>
</comment>
<dbReference type="GO" id="GO:0015031">
    <property type="term" value="P:protein transport"/>
    <property type="evidence" value="ECO:0007669"/>
    <property type="project" value="UniProtKB-KW"/>
</dbReference>
<feature type="transmembrane region" description="Helical" evidence="9">
    <location>
        <begin position="160"/>
        <end position="178"/>
    </location>
</feature>
<evidence type="ECO:0000256" key="5">
    <source>
        <dbReference type="ARBA" id="ARBA00022856"/>
    </source>
</evidence>
<proteinExistence type="inferred from homology"/>
<evidence type="ECO:0000256" key="3">
    <source>
        <dbReference type="ARBA" id="ARBA00022475"/>
    </source>
</evidence>
<dbReference type="AlphaFoldDB" id="A0A9D7E4G8"/>
<evidence type="ECO:0000256" key="1">
    <source>
        <dbReference type="ARBA" id="ARBA00004651"/>
    </source>
</evidence>
<dbReference type="GO" id="GO:0055085">
    <property type="term" value="P:transmembrane transport"/>
    <property type="evidence" value="ECO:0007669"/>
    <property type="project" value="InterPro"/>
</dbReference>
<sequence>MPILPVVLWTDLLLFALIGVAIAAAFYVRGQPHLLAGWRGVAAGGAAMSALTVLTAFVAVGVLDSIHFRAELGGSKGGEHRYAVEVTSLFDVMVSGLRARTEKTYSAPLSAQLFSRESVERADGTQSREFPRLRHGGAHLKDPQSEAGADFAGRVLRGSALALVLWLAVGGFLAAALARRHGVTASEVWRDIWRGDTSVAWRAMLVSAGLLLAVACPVSMLAEAWHVFGTDKVGQDVLYQTLKSIRTALVIGTLTTLVTLPIAVGLGILAGYFGGWVDDVIQYIYTTLNSIPGVLLIAASVLMMQVVIDTHPDWFATSAERADARLLALCLILGVTSWTGLCRLLRGETLKLRELDYVLAARAFGVSQARIMARHILPNLMHIVLISVVMDFSGLVLAEAVLSYVGVGVDPSTISFGTMINSARMELSREPMVWWSLLAAFVFMFLLVLSANLFADAVRDAFDPRMQSLVRPRRAPRPAGAA</sequence>
<evidence type="ECO:0000259" key="10">
    <source>
        <dbReference type="PROSITE" id="PS50928"/>
    </source>
</evidence>
<dbReference type="InterPro" id="IPR000515">
    <property type="entry name" value="MetI-like"/>
</dbReference>
<name>A0A9D7E4G8_9PROT</name>
<dbReference type="InterPro" id="IPR050366">
    <property type="entry name" value="BP-dependent_transpt_permease"/>
</dbReference>
<feature type="transmembrane region" description="Helical" evidence="9">
    <location>
        <begin position="199"/>
        <end position="228"/>
    </location>
</feature>
<evidence type="ECO:0000256" key="2">
    <source>
        <dbReference type="ARBA" id="ARBA00022448"/>
    </source>
</evidence>
<dbReference type="PROSITE" id="PS50928">
    <property type="entry name" value="ABC_TM1"/>
    <property type="match status" value="1"/>
</dbReference>
<keyword evidence="8 9" id="KW-0472">Membrane</keyword>
<keyword evidence="5" id="KW-0571">Peptide transport</keyword>
<gene>
    <name evidence="11" type="ORF">IPH26_12010</name>
</gene>
<keyword evidence="4 9" id="KW-0812">Transmembrane</keyword>
<feature type="transmembrane region" description="Helical" evidence="9">
    <location>
        <begin position="40"/>
        <end position="63"/>
    </location>
</feature>
<keyword evidence="6" id="KW-0653">Protein transport</keyword>
<evidence type="ECO:0000256" key="8">
    <source>
        <dbReference type="ARBA" id="ARBA00023136"/>
    </source>
</evidence>
<evidence type="ECO:0000256" key="9">
    <source>
        <dbReference type="RuleBase" id="RU363032"/>
    </source>
</evidence>
<comment type="caution">
    <text evidence="11">The sequence shown here is derived from an EMBL/GenBank/DDBJ whole genome shotgun (WGS) entry which is preliminary data.</text>
</comment>
<dbReference type="Proteomes" id="UP000807785">
    <property type="component" value="Unassembled WGS sequence"/>
</dbReference>
<organism evidence="11 12">
    <name type="scientific">Candidatus Methylophosphatis roskildensis</name>
    <dbReference type="NCBI Taxonomy" id="2899263"/>
    <lineage>
        <taxon>Bacteria</taxon>
        <taxon>Pseudomonadati</taxon>
        <taxon>Pseudomonadota</taxon>
        <taxon>Betaproteobacteria</taxon>
        <taxon>Nitrosomonadales</taxon>
        <taxon>Sterolibacteriaceae</taxon>
        <taxon>Candidatus Methylophosphatis</taxon>
    </lineage>
</organism>
<feature type="transmembrane region" description="Helical" evidence="9">
    <location>
        <begin position="380"/>
        <end position="405"/>
    </location>
</feature>
<dbReference type="GO" id="GO:0015833">
    <property type="term" value="P:peptide transport"/>
    <property type="evidence" value="ECO:0007669"/>
    <property type="project" value="UniProtKB-KW"/>
</dbReference>
<evidence type="ECO:0000256" key="7">
    <source>
        <dbReference type="ARBA" id="ARBA00022989"/>
    </source>
</evidence>
<dbReference type="InterPro" id="IPR035906">
    <property type="entry name" value="MetI-like_sf"/>
</dbReference>
<dbReference type="EMBL" id="JADJEV010000003">
    <property type="protein sequence ID" value="MBK6973626.1"/>
    <property type="molecule type" value="Genomic_DNA"/>
</dbReference>
<dbReference type="SUPFAM" id="SSF161098">
    <property type="entry name" value="MetI-like"/>
    <property type="match status" value="1"/>
</dbReference>
<evidence type="ECO:0000256" key="4">
    <source>
        <dbReference type="ARBA" id="ARBA00022692"/>
    </source>
</evidence>
<feature type="transmembrane region" description="Helical" evidence="9">
    <location>
        <begin position="248"/>
        <end position="271"/>
    </location>
</feature>
<keyword evidence="3" id="KW-1003">Cell membrane</keyword>
<feature type="transmembrane region" description="Helical" evidence="9">
    <location>
        <begin position="6"/>
        <end position="28"/>
    </location>
</feature>